<dbReference type="SUPFAM" id="SSF69279">
    <property type="entry name" value="Phage tail proteins"/>
    <property type="match status" value="1"/>
</dbReference>
<dbReference type="InterPro" id="IPR038628">
    <property type="entry name" value="XkdM-like_sf"/>
</dbReference>
<dbReference type="Pfam" id="PF09393">
    <property type="entry name" value="DUF2001"/>
    <property type="match status" value="1"/>
</dbReference>
<dbReference type="InterPro" id="IPR018989">
    <property type="entry name" value="DUF2001"/>
</dbReference>
<protein>
    <submittedName>
        <fullName evidence="1">Phage tail tube protein</fullName>
    </submittedName>
</protein>
<name>A0A9D2P2F3_9FIRM</name>
<reference evidence="1" key="2">
    <citation type="submission" date="2021-04" db="EMBL/GenBank/DDBJ databases">
        <authorList>
            <person name="Gilroy R."/>
        </authorList>
    </citation>
    <scope>NUCLEOTIDE SEQUENCE</scope>
    <source>
        <strain evidence="1">CHK186-1790</strain>
    </source>
</reference>
<accession>A0A9D2P2F3</accession>
<dbReference type="Proteomes" id="UP000823882">
    <property type="component" value="Unassembled WGS sequence"/>
</dbReference>
<evidence type="ECO:0000313" key="2">
    <source>
        <dbReference type="Proteomes" id="UP000823882"/>
    </source>
</evidence>
<gene>
    <name evidence="1" type="ORF">H9701_06540</name>
</gene>
<dbReference type="EMBL" id="DWWJ01000113">
    <property type="protein sequence ID" value="HJC41193.1"/>
    <property type="molecule type" value="Genomic_DNA"/>
</dbReference>
<proteinExistence type="predicted"/>
<sequence>MAQTIDTAKRVINGTFGELWIDAEKVAECTACQIKVNKNKETINLCGQFMSDTKATSGNGTGSLTLYHVDSGLAQKLADLQSGIDRRFTVISKLKDPDSWGAERVAVYNVSFDDLTLADWQAATVGRVTAPFTYSHYELLDQITPA</sequence>
<organism evidence="1 2">
    <name type="scientific">Candidatus Intestinimonas pullistercoris</name>
    <dbReference type="NCBI Taxonomy" id="2838623"/>
    <lineage>
        <taxon>Bacteria</taxon>
        <taxon>Bacillati</taxon>
        <taxon>Bacillota</taxon>
        <taxon>Clostridia</taxon>
        <taxon>Eubacteriales</taxon>
        <taxon>Intestinimonas</taxon>
    </lineage>
</organism>
<dbReference type="AlphaFoldDB" id="A0A9D2P2F3"/>
<evidence type="ECO:0000313" key="1">
    <source>
        <dbReference type="EMBL" id="HJC41193.1"/>
    </source>
</evidence>
<comment type="caution">
    <text evidence="1">The sequence shown here is derived from an EMBL/GenBank/DDBJ whole genome shotgun (WGS) entry which is preliminary data.</text>
</comment>
<reference evidence="1" key="1">
    <citation type="journal article" date="2021" name="PeerJ">
        <title>Extensive microbial diversity within the chicken gut microbiome revealed by metagenomics and culture.</title>
        <authorList>
            <person name="Gilroy R."/>
            <person name="Ravi A."/>
            <person name="Getino M."/>
            <person name="Pursley I."/>
            <person name="Horton D.L."/>
            <person name="Alikhan N.F."/>
            <person name="Baker D."/>
            <person name="Gharbi K."/>
            <person name="Hall N."/>
            <person name="Watson M."/>
            <person name="Adriaenssens E.M."/>
            <person name="Foster-Nyarko E."/>
            <person name="Jarju S."/>
            <person name="Secka A."/>
            <person name="Antonio M."/>
            <person name="Oren A."/>
            <person name="Chaudhuri R.R."/>
            <person name="La Ragione R."/>
            <person name="Hildebrand F."/>
            <person name="Pallen M.J."/>
        </authorList>
    </citation>
    <scope>NUCLEOTIDE SEQUENCE</scope>
    <source>
        <strain evidence="1">CHK186-1790</strain>
    </source>
</reference>
<dbReference type="Gene3D" id="2.30.110.40">
    <property type="entry name" value="Phage tail tube protein"/>
    <property type="match status" value="1"/>
</dbReference>